<gene>
    <name evidence="8" type="ORF">DLAC_08826</name>
</gene>
<sequence length="409" mass="49306">MINTTIWNFILDGQQISIRNKGKEVDVNNIKVDVTRNSKLHRLEFHYQNHLFYIQNGSWYYMGFKKTLYMDDINIITGEYYTEYKKESNARHWCKYCKIYIHPNSISIKNHEEGWNHKRNESKAIDIQNREKRNEDREQHKIAQEIKNLKSLGNRAFKNKDLTKEELEEYNKQQQIQYQQRKQNQNVVGNKRKLDDSVSNNVALFQPKPQKIEDKDDPLKELSQHEREYIENRIKESKLQKKESIDKDNENKDNEEEENEEEENEEDKKQDHSAVVGEWQSVDQYQSAFGSDYHEEEYDENQDEQEEYQDDSEDDLVTMNKRVKLDTKSSIPMKKETKLSFSFKKKDQYQQDQKQQNNIDIKQEIKGEDEEEVKVKVKEEKEEPIILKFKSNNNRSKNIRKTNIEDKQR</sequence>
<feature type="compositionally biased region" description="Basic and acidic residues" evidence="6">
    <location>
        <begin position="373"/>
        <end position="385"/>
    </location>
</feature>
<protein>
    <recommendedName>
        <fullName evidence="7">Matrin-type domain-containing protein</fullName>
    </recommendedName>
</protein>
<evidence type="ECO:0000313" key="9">
    <source>
        <dbReference type="Proteomes" id="UP000076078"/>
    </source>
</evidence>
<dbReference type="OMA" id="INTTIWN"/>
<dbReference type="Gene3D" id="3.30.160.60">
    <property type="entry name" value="Classic Zinc Finger"/>
    <property type="match status" value="1"/>
</dbReference>
<feature type="domain" description="Matrin-type" evidence="7">
    <location>
        <begin position="92"/>
        <end position="123"/>
    </location>
</feature>
<keyword evidence="4" id="KW-0862">Zinc</keyword>
<keyword evidence="5" id="KW-0539">Nucleus</keyword>
<proteinExistence type="predicted"/>
<keyword evidence="9" id="KW-1185">Reference proteome</keyword>
<feature type="compositionally biased region" description="Basic and acidic residues" evidence="6">
    <location>
        <begin position="210"/>
        <end position="219"/>
    </location>
</feature>
<feature type="compositionally biased region" description="Acidic residues" evidence="6">
    <location>
        <begin position="294"/>
        <end position="315"/>
    </location>
</feature>
<dbReference type="Pfam" id="PF06220">
    <property type="entry name" value="zf-U1"/>
    <property type="match status" value="1"/>
</dbReference>
<dbReference type="PROSITE" id="PS50171">
    <property type="entry name" value="ZF_MATRIN"/>
    <property type="match status" value="1"/>
</dbReference>
<dbReference type="GO" id="GO:0000398">
    <property type="term" value="P:mRNA splicing, via spliceosome"/>
    <property type="evidence" value="ECO:0007669"/>
    <property type="project" value="InterPro"/>
</dbReference>
<evidence type="ECO:0000256" key="2">
    <source>
        <dbReference type="ARBA" id="ARBA00022723"/>
    </source>
</evidence>
<dbReference type="GO" id="GO:0008270">
    <property type="term" value="F:zinc ion binding"/>
    <property type="evidence" value="ECO:0007669"/>
    <property type="project" value="UniProtKB-KW"/>
</dbReference>
<evidence type="ECO:0000313" key="8">
    <source>
        <dbReference type="EMBL" id="KYQ90225.1"/>
    </source>
</evidence>
<comment type="subcellular location">
    <subcellularLocation>
        <location evidence="1">Nucleus</location>
    </subcellularLocation>
</comment>
<accession>A0A151Z8G2</accession>
<dbReference type="InterPro" id="IPR036236">
    <property type="entry name" value="Znf_C2H2_sf"/>
</dbReference>
<dbReference type="PANTHER" id="PTHR13173">
    <property type="entry name" value="WW DOMAIN BINDING PROTEIN 4"/>
    <property type="match status" value="1"/>
</dbReference>
<dbReference type="SUPFAM" id="SSF57667">
    <property type="entry name" value="beta-beta-alpha zinc fingers"/>
    <property type="match status" value="1"/>
</dbReference>
<keyword evidence="2" id="KW-0479">Metal-binding</keyword>
<keyword evidence="3" id="KW-0863">Zinc-finger</keyword>
<evidence type="ECO:0000256" key="1">
    <source>
        <dbReference type="ARBA" id="ARBA00004123"/>
    </source>
</evidence>
<evidence type="ECO:0000256" key="6">
    <source>
        <dbReference type="SAM" id="MobiDB-lite"/>
    </source>
</evidence>
<feature type="compositionally biased region" description="Basic and acidic residues" evidence="6">
    <location>
        <begin position="231"/>
        <end position="252"/>
    </location>
</feature>
<evidence type="ECO:0000259" key="7">
    <source>
        <dbReference type="PROSITE" id="PS50171"/>
    </source>
</evidence>
<feature type="compositionally biased region" description="Low complexity" evidence="6">
    <location>
        <begin position="350"/>
        <end position="360"/>
    </location>
</feature>
<reference evidence="8 9" key="1">
    <citation type="submission" date="2015-12" db="EMBL/GenBank/DDBJ databases">
        <title>Dictyostelia acquired genes for synthesis and detection of signals that induce cell-type specialization by lateral gene transfer from prokaryotes.</title>
        <authorList>
            <person name="Gloeckner G."/>
            <person name="Schaap P."/>
        </authorList>
    </citation>
    <scope>NUCLEOTIDE SEQUENCE [LARGE SCALE GENOMIC DNA]</scope>
    <source>
        <strain evidence="8 9">TK</strain>
    </source>
</reference>
<evidence type="ECO:0000256" key="5">
    <source>
        <dbReference type="ARBA" id="ARBA00023242"/>
    </source>
</evidence>
<dbReference type="SMART" id="SM00451">
    <property type="entry name" value="ZnF_U1"/>
    <property type="match status" value="1"/>
</dbReference>
<feature type="compositionally biased region" description="Low complexity" evidence="6">
    <location>
        <begin position="176"/>
        <end position="186"/>
    </location>
</feature>
<dbReference type="Proteomes" id="UP000076078">
    <property type="component" value="Unassembled WGS sequence"/>
</dbReference>
<feature type="compositionally biased region" description="Basic and acidic residues" evidence="6">
    <location>
        <begin position="327"/>
        <end position="349"/>
    </location>
</feature>
<evidence type="ECO:0000256" key="4">
    <source>
        <dbReference type="ARBA" id="ARBA00022833"/>
    </source>
</evidence>
<dbReference type="EMBL" id="LODT01000037">
    <property type="protein sequence ID" value="KYQ90225.1"/>
    <property type="molecule type" value="Genomic_DNA"/>
</dbReference>
<comment type="caution">
    <text evidence="8">The sequence shown here is derived from an EMBL/GenBank/DDBJ whole genome shotgun (WGS) entry which is preliminary data.</text>
</comment>
<dbReference type="InterPro" id="IPR003604">
    <property type="entry name" value="Matrin/U1-like-C_Znf_C2H2"/>
</dbReference>
<feature type="compositionally biased region" description="Acidic residues" evidence="6">
    <location>
        <begin position="253"/>
        <end position="265"/>
    </location>
</feature>
<dbReference type="InterPro" id="IPR000690">
    <property type="entry name" value="Matrin/U1-C_Znf_C2H2"/>
</dbReference>
<dbReference type="OrthoDB" id="22976at2759"/>
<organism evidence="8 9">
    <name type="scientific">Tieghemostelium lacteum</name>
    <name type="common">Slime mold</name>
    <name type="synonym">Dictyostelium lacteum</name>
    <dbReference type="NCBI Taxonomy" id="361077"/>
    <lineage>
        <taxon>Eukaryota</taxon>
        <taxon>Amoebozoa</taxon>
        <taxon>Evosea</taxon>
        <taxon>Eumycetozoa</taxon>
        <taxon>Dictyostelia</taxon>
        <taxon>Dictyosteliales</taxon>
        <taxon>Raperosteliaceae</taxon>
        <taxon>Tieghemostelium</taxon>
    </lineage>
</organism>
<dbReference type="AlphaFoldDB" id="A0A151Z8G2"/>
<name>A0A151Z8G2_TIELA</name>
<evidence type="ECO:0000256" key="3">
    <source>
        <dbReference type="ARBA" id="ARBA00022771"/>
    </source>
</evidence>
<feature type="region of interest" description="Disordered" evidence="6">
    <location>
        <begin position="176"/>
        <end position="219"/>
    </location>
</feature>
<dbReference type="GO" id="GO:0071011">
    <property type="term" value="C:precatalytic spliceosome"/>
    <property type="evidence" value="ECO:0007669"/>
    <property type="project" value="TreeGrafter"/>
</dbReference>
<dbReference type="InterPro" id="IPR013085">
    <property type="entry name" value="U1-CZ_Znf_C2H2"/>
</dbReference>
<dbReference type="InterPro" id="IPR040023">
    <property type="entry name" value="WBP4"/>
</dbReference>
<feature type="region of interest" description="Disordered" evidence="6">
    <location>
        <begin position="231"/>
        <end position="315"/>
    </location>
</feature>
<feature type="region of interest" description="Disordered" evidence="6">
    <location>
        <begin position="327"/>
        <end position="409"/>
    </location>
</feature>
<dbReference type="InParanoid" id="A0A151Z8G2"/>
<dbReference type="PANTHER" id="PTHR13173:SF10">
    <property type="entry name" value="WW DOMAIN-BINDING PROTEIN 4"/>
    <property type="match status" value="1"/>
</dbReference>
<feature type="compositionally biased region" description="Low complexity" evidence="6">
    <location>
        <begin position="386"/>
        <end position="396"/>
    </location>
</feature>
<dbReference type="GO" id="GO:0003723">
    <property type="term" value="F:RNA binding"/>
    <property type="evidence" value="ECO:0007669"/>
    <property type="project" value="TreeGrafter"/>
</dbReference>